<sequence>MAPAPAFDPAAPPASATSSSAQPPPRPRPPATGSKDSLLLKPTAPERPAPAAHARPPETAQLPASPAPPRAPKHVATSPASWRLAASLAWREATRQRGHYCLGLAVVWLVVVVAALLVSTTGYAPLIFLSLAEAQVGQVDLVLYPSAAATVKRLNYTRLAETFPTALDPGGSASSSSPSSPYAFHSPRFNDLDVAVYSAARCEGFDTSSPAEATYPYTGMPLVTTSDPVLLARIQASRQQCSGRAECASNMCSIGGRFKLFLLDAQREALAGIGTNWPINRIEPGTVVLVQDVADALGVQVNDYVIVTSTLTNLIEYPYTLAQRSVSLSSVPSYAKQQLALPVRVAAVLPNFLGKGETSRRDVLFLDYATIAAYAKDHLHPLHSPSFVAALGRVAHTIYHSVQHVVMNRQVPHYPQYLTSDLNEIARPIYTWANELLFRVGFTDVSVMIPILRQLDTTSQLASFVNLILSLILITLGGLSVFLVYCLLMVSVETKTFELGVLRMIGMNRTLLLLLIVMQALSYSIPALFLGLGVAQAFFGALKGKLEMFLNIAMSPYLTPASIGACVGMAIVVPALASIGPVRQALSLNLHDSLDRYRPAIKMTTITVERAKTSFDPLLAIIGLVLALVGFGIYYFLPLALLTDDLPLLFNIFLAILIGMIGGLVVVASNFLQLFETVFTRVLFTVLFFENRALPPLVETNLISHRRRNRKTSMLYALSLSFIVFLAVTAQVQISALQYDHRKNLGGDIVVFSDARVLTGLPAPIIVKDALEAYAMNNPAVLAFAWSTYSLDDVGVASQSLQSQIGNLGRTYTGSQNIYGVSPGFFDMIPAGFLQTRGYDPRVPAYSPSEQLYTHKGQHSAVTAAFYQDQLHLSHFDDPVVAILRSRNGARTKRDLFPVWPLFFATAAPGFTLTAFARGSQDLLVSLPTFLNWTQGQYAGISDLPMRAFYLKLDPKLSTRAFRQVRREVAALLGYENILDIETLLQGSTQANDALGMIFNVVTALIMVITFFSLNTSMYVNITEQAKEIGILRSLGLGRLAVMRLYFYESLILIMAAFVLGMVVGTGMSWTMSAQRAILTQSPIDSRFPWPLAIIVVASSVVSAFLATVGPVYQLVVRSKLVSILKG</sequence>
<reference evidence="9 10" key="1">
    <citation type="submission" date="2009-11" db="EMBL/GenBank/DDBJ databases">
        <title>Annotation of Allomyces macrogynus ATCC 38327.</title>
        <authorList>
            <consortium name="The Broad Institute Genome Sequencing Platform"/>
            <person name="Russ C."/>
            <person name="Cuomo C."/>
            <person name="Burger G."/>
            <person name="Gray M.W."/>
            <person name="Holland P.W.H."/>
            <person name="King N."/>
            <person name="Lang F.B.F."/>
            <person name="Roger A.J."/>
            <person name="Ruiz-Trillo I."/>
            <person name="Young S.K."/>
            <person name="Zeng Q."/>
            <person name="Gargeya S."/>
            <person name="Fitzgerald M."/>
            <person name="Haas B."/>
            <person name="Abouelleil A."/>
            <person name="Alvarado L."/>
            <person name="Arachchi H.M."/>
            <person name="Berlin A."/>
            <person name="Chapman S.B."/>
            <person name="Gearin G."/>
            <person name="Goldberg J."/>
            <person name="Griggs A."/>
            <person name="Gujja S."/>
            <person name="Hansen M."/>
            <person name="Heiman D."/>
            <person name="Howarth C."/>
            <person name="Larimer J."/>
            <person name="Lui A."/>
            <person name="MacDonald P.J.P."/>
            <person name="McCowen C."/>
            <person name="Montmayeur A."/>
            <person name="Murphy C."/>
            <person name="Neiman D."/>
            <person name="Pearson M."/>
            <person name="Priest M."/>
            <person name="Roberts A."/>
            <person name="Saif S."/>
            <person name="Shea T."/>
            <person name="Sisk P."/>
            <person name="Stolte C."/>
            <person name="Sykes S."/>
            <person name="Wortman J."/>
            <person name="Nusbaum C."/>
            <person name="Birren B."/>
        </authorList>
    </citation>
    <scope>NUCLEOTIDE SEQUENCE [LARGE SCALE GENOMIC DNA]</scope>
    <source>
        <strain evidence="9 10">ATCC 38327</strain>
    </source>
</reference>
<dbReference type="InterPro" id="IPR003838">
    <property type="entry name" value="ABC3_permease_C"/>
</dbReference>
<feature type="transmembrane region" description="Helical" evidence="7">
    <location>
        <begin position="1090"/>
        <end position="1116"/>
    </location>
</feature>
<dbReference type="PANTHER" id="PTHR32522">
    <property type="match status" value="1"/>
</dbReference>
<dbReference type="EMBL" id="GG745330">
    <property type="protein sequence ID" value="KNE56053.1"/>
    <property type="molecule type" value="Genomic_DNA"/>
</dbReference>
<feature type="transmembrane region" description="Helical" evidence="7">
    <location>
        <begin position="994"/>
        <end position="1014"/>
    </location>
</feature>
<dbReference type="AlphaFoldDB" id="A0A0L0S0I7"/>
<keyword evidence="4 7" id="KW-1133">Transmembrane helix</keyword>
<keyword evidence="10" id="KW-1185">Reference proteome</keyword>
<keyword evidence="3 7" id="KW-0812">Transmembrane</keyword>
<feature type="transmembrane region" description="Helical" evidence="7">
    <location>
        <begin position="100"/>
        <end position="118"/>
    </location>
</feature>
<evidence type="ECO:0000256" key="1">
    <source>
        <dbReference type="ARBA" id="ARBA00004651"/>
    </source>
</evidence>
<feature type="transmembrane region" description="Helical" evidence="7">
    <location>
        <begin position="1045"/>
        <end position="1070"/>
    </location>
</feature>
<evidence type="ECO:0000313" key="10">
    <source>
        <dbReference type="Proteomes" id="UP000054350"/>
    </source>
</evidence>
<dbReference type="Proteomes" id="UP000054350">
    <property type="component" value="Unassembled WGS sequence"/>
</dbReference>
<keyword evidence="5 7" id="KW-0472">Membrane</keyword>
<protein>
    <recommendedName>
        <fullName evidence="8">ABC3 transporter permease C-terminal domain-containing protein</fullName>
    </recommendedName>
</protein>
<feature type="domain" description="ABC3 transporter permease C-terminal" evidence="8">
    <location>
        <begin position="472"/>
        <end position="589"/>
    </location>
</feature>
<dbReference type="VEuPathDB" id="FungiDB:AMAG_01896"/>
<evidence type="ECO:0000256" key="7">
    <source>
        <dbReference type="SAM" id="Phobius"/>
    </source>
</evidence>
<evidence type="ECO:0000256" key="3">
    <source>
        <dbReference type="ARBA" id="ARBA00022692"/>
    </source>
</evidence>
<gene>
    <name evidence="9" type="ORF">AMAG_01896</name>
</gene>
<dbReference type="Pfam" id="PF02687">
    <property type="entry name" value="FtsX"/>
    <property type="match status" value="2"/>
</dbReference>
<feature type="region of interest" description="Disordered" evidence="6">
    <location>
        <begin position="1"/>
        <end position="77"/>
    </location>
</feature>
<feature type="transmembrane region" description="Helical" evidence="7">
    <location>
        <begin position="618"/>
        <end position="637"/>
    </location>
</feature>
<organism evidence="9 10">
    <name type="scientific">Allomyces macrogynus (strain ATCC 38327)</name>
    <name type="common">Allomyces javanicus var. macrogynus</name>
    <dbReference type="NCBI Taxonomy" id="578462"/>
    <lineage>
        <taxon>Eukaryota</taxon>
        <taxon>Fungi</taxon>
        <taxon>Fungi incertae sedis</taxon>
        <taxon>Blastocladiomycota</taxon>
        <taxon>Blastocladiomycetes</taxon>
        <taxon>Blastocladiales</taxon>
        <taxon>Blastocladiaceae</taxon>
        <taxon>Allomyces</taxon>
    </lineage>
</organism>
<feature type="compositionally biased region" description="Low complexity" evidence="6">
    <location>
        <begin position="49"/>
        <end position="60"/>
    </location>
</feature>
<feature type="transmembrane region" description="Helical" evidence="7">
    <location>
        <begin position="714"/>
        <end position="734"/>
    </location>
</feature>
<evidence type="ECO:0000256" key="5">
    <source>
        <dbReference type="ARBA" id="ARBA00023136"/>
    </source>
</evidence>
<keyword evidence="2" id="KW-1003">Cell membrane</keyword>
<evidence type="ECO:0000256" key="2">
    <source>
        <dbReference type="ARBA" id="ARBA00022475"/>
    </source>
</evidence>
<dbReference type="PANTHER" id="PTHR32522:SF3">
    <property type="entry name" value="ABC3 TRANSPORTER PERMEASE PROTEIN DOMAIN-CONTAINING PROTEIN"/>
    <property type="match status" value="1"/>
</dbReference>
<feature type="transmembrane region" description="Helical" evidence="7">
    <location>
        <begin position="467"/>
        <end position="490"/>
    </location>
</feature>
<feature type="domain" description="ABC3 transporter permease C-terminal" evidence="8">
    <location>
        <begin position="1001"/>
        <end position="1115"/>
    </location>
</feature>
<dbReference type="OrthoDB" id="2126250at2759"/>
<proteinExistence type="predicted"/>
<dbReference type="STRING" id="578462.A0A0L0S0I7"/>
<reference evidence="10" key="2">
    <citation type="submission" date="2009-11" db="EMBL/GenBank/DDBJ databases">
        <title>The Genome Sequence of Allomyces macrogynus strain ATCC 38327.</title>
        <authorList>
            <consortium name="The Broad Institute Genome Sequencing Platform"/>
            <person name="Russ C."/>
            <person name="Cuomo C."/>
            <person name="Shea T."/>
            <person name="Young S.K."/>
            <person name="Zeng Q."/>
            <person name="Koehrsen M."/>
            <person name="Haas B."/>
            <person name="Borodovsky M."/>
            <person name="Guigo R."/>
            <person name="Alvarado L."/>
            <person name="Berlin A."/>
            <person name="Borenstein D."/>
            <person name="Chen Z."/>
            <person name="Engels R."/>
            <person name="Freedman E."/>
            <person name="Gellesch M."/>
            <person name="Goldberg J."/>
            <person name="Griggs A."/>
            <person name="Gujja S."/>
            <person name="Heiman D."/>
            <person name="Hepburn T."/>
            <person name="Howarth C."/>
            <person name="Jen D."/>
            <person name="Larson L."/>
            <person name="Lewis B."/>
            <person name="Mehta T."/>
            <person name="Park D."/>
            <person name="Pearson M."/>
            <person name="Roberts A."/>
            <person name="Saif S."/>
            <person name="Shenoy N."/>
            <person name="Sisk P."/>
            <person name="Stolte C."/>
            <person name="Sykes S."/>
            <person name="Walk T."/>
            <person name="White J."/>
            <person name="Yandava C."/>
            <person name="Burger G."/>
            <person name="Gray M.W."/>
            <person name="Holland P.W.H."/>
            <person name="King N."/>
            <person name="Lang F.B.F."/>
            <person name="Roger A.J."/>
            <person name="Ruiz-Trillo I."/>
            <person name="Lander E."/>
            <person name="Nusbaum C."/>
        </authorList>
    </citation>
    <scope>NUCLEOTIDE SEQUENCE [LARGE SCALE GENOMIC DNA]</scope>
    <source>
        <strain evidence="10">ATCC 38327</strain>
    </source>
</reference>
<name>A0A0L0S0I7_ALLM3</name>
<feature type="transmembrane region" description="Helical" evidence="7">
    <location>
        <begin position="511"/>
        <end position="537"/>
    </location>
</feature>
<feature type="transmembrane region" description="Helical" evidence="7">
    <location>
        <begin position="557"/>
        <end position="577"/>
    </location>
</feature>
<dbReference type="eggNOG" id="ENOG502QQQ7">
    <property type="taxonomic scope" value="Eukaryota"/>
</dbReference>
<dbReference type="GO" id="GO:0005886">
    <property type="term" value="C:plasma membrane"/>
    <property type="evidence" value="ECO:0007669"/>
    <property type="project" value="UniProtKB-SubCell"/>
</dbReference>
<dbReference type="OMA" id="FSFMQKS"/>
<comment type="subcellular location">
    <subcellularLocation>
        <location evidence="1">Cell membrane</location>
        <topology evidence="1">Multi-pass membrane protein</topology>
    </subcellularLocation>
</comment>
<evidence type="ECO:0000313" key="9">
    <source>
        <dbReference type="EMBL" id="KNE56053.1"/>
    </source>
</evidence>
<feature type="transmembrane region" description="Helical" evidence="7">
    <location>
        <begin position="649"/>
        <end position="672"/>
    </location>
</feature>
<evidence type="ECO:0000256" key="6">
    <source>
        <dbReference type="SAM" id="MobiDB-lite"/>
    </source>
</evidence>
<feature type="compositionally biased region" description="Low complexity" evidence="6">
    <location>
        <begin position="1"/>
        <end position="21"/>
    </location>
</feature>
<evidence type="ECO:0000256" key="4">
    <source>
        <dbReference type="ARBA" id="ARBA00022989"/>
    </source>
</evidence>
<accession>A0A0L0S0I7</accession>
<evidence type="ECO:0000259" key="8">
    <source>
        <dbReference type="Pfam" id="PF02687"/>
    </source>
</evidence>